<organism evidence="1 2">
    <name type="scientific">Strongyloides papillosus</name>
    <name type="common">Intestinal threadworm</name>
    <dbReference type="NCBI Taxonomy" id="174720"/>
    <lineage>
        <taxon>Eukaryota</taxon>
        <taxon>Metazoa</taxon>
        <taxon>Ecdysozoa</taxon>
        <taxon>Nematoda</taxon>
        <taxon>Chromadorea</taxon>
        <taxon>Rhabditida</taxon>
        <taxon>Tylenchina</taxon>
        <taxon>Panagrolaimomorpha</taxon>
        <taxon>Strongyloidoidea</taxon>
        <taxon>Strongyloididae</taxon>
        <taxon>Strongyloides</taxon>
    </lineage>
</organism>
<dbReference type="Proteomes" id="UP000046392">
    <property type="component" value="Unplaced"/>
</dbReference>
<evidence type="ECO:0000313" key="1">
    <source>
        <dbReference type="Proteomes" id="UP000046392"/>
    </source>
</evidence>
<name>A0A0N5BZZ6_STREA</name>
<evidence type="ECO:0000313" key="2">
    <source>
        <dbReference type="WBParaSite" id="SPAL_0001133300.1"/>
    </source>
</evidence>
<dbReference type="AlphaFoldDB" id="A0A0N5BZZ6"/>
<reference evidence="2" key="1">
    <citation type="submission" date="2017-02" db="UniProtKB">
        <authorList>
            <consortium name="WormBaseParasite"/>
        </authorList>
    </citation>
    <scope>IDENTIFICATION</scope>
</reference>
<dbReference type="InterPro" id="IPR036047">
    <property type="entry name" value="F-box-like_dom_sf"/>
</dbReference>
<dbReference type="SUPFAM" id="SSF81383">
    <property type="entry name" value="F-box domain"/>
    <property type="match status" value="1"/>
</dbReference>
<protein>
    <submittedName>
        <fullName evidence="2">F-box domain-containing protein</fullName>
    </submittedName>
</protein>
<dbReference type="WBParaSite" id="SPAL_0001133300.1">
    <property type="protein sequence ID" value="SPAL_0001133300.1"/>
    <property type="gene ID" value="SPAL_0001133300"/>
</dbReference>
<sequence>GCFKHNFPSIMDSDCSTMDYSTEEGCSESQKDKLSLSEDAIFLILSKLSWEEILNARLISKRFDKIIRGRWHLLNRRKVFKINITYNKNCRSFPIRLYMLSTQLRNEHQRAILKFPSHKRTAQIQSGEDLSRYLKMFDTKNLFSLRVYVDDSRDIFNILNRSLQVGTKISDLHVSKLEDMNYMSFRAFVKKIPPITSLSFGQICFPSKKARNVNSFLSLPFLNTIEHFHIYDCNTTKIFSADTVTIFLRKIPNIESLVIKSGNIKFLKSVFKKFFAVDQPRKIETECQYHEIDLTLRLNDKFKYPSSRFERLCNVMRNGLDKLQNVEEVSSTSLLRYRAVFESIMNCKYCLRNKHKIKRRATLEA</sequence>
<keyword evidence="1" id="KW-1185">Reference proteome</keyword>
<accession>A0A0N5BZZ6</accession>
<proteinExistence type="predicted"/>